<gene>
    <name evidence="5" type="ORF">IW967_00680</name>
</gene>
<evidence type="ECO:0000259" key="4">
    <source>
        <dbReference type="Pfam" id="PF00135"/>
    </source>
</evidence>
<dbReference type="RefSeq" id="WP_195866782.1">
    <property type="nucleotide sequence ID" value="NZ_JADPKZ010000016.1"/>
</dbReference>
<reference evidence="5 6" key="1">
    <citation type="submission" date="2020-11" db="EMBL/GenBank/DDBJ databases">
        <title>Genomic insight of Alicyclobacillus mali FL 18 reveals a new arsenic-resistant strain, with potential in environmental biotechnology.</title>
        <authorList>
            <person name="Fiorentino G."/>
            <person name="Gallo G."/>
            <person name="Aulitto M."/>
        </authorList>
    </citation>
    <scope>NUCLEOTIDE SEQUENCE [LARGE SCALE GENOMIC DNA]</scope>
    <source>
        <strain evidence="5 6">FL 18</strain>
    </source>
</reference>
<dbReference type="Pfam" id="PF00135">
    <property type="entry name" value="COesterase"/>
    <property type="match status" value="1"/>
</dbReference>
<comment type="similarity">
    <text evidence="1 3">Belongs to the type-B carboxylesterase/lipase family.</text>
</comment>
<dbReference type="Proteomes" id="UP000642910">
    <property type="component" value="Unassembled WGS sequence"/>
</dbReference>
<dbReference type="InterPro" id="IPR050309">
    <property type="entry name" value="Type-B_Carboxylest/Lipase"/>
</dbReference>
<dbReference type="InterPro" id="IPR002018">
    <property type="entry name" value="CarbesteraseB"/>
</dbReference>
<feature type="domain" description="Carboxylesterase type B" evidence="4">
    <location>
        <begin position="3"/>
        <end position="482"/>
    </location>
</feature>
<dbReference type="InterPro" id="IPR019826">
    <property type="entry name" value="Carboxylesterase_B_AS"/>
</dbReference>
<keyword evidence="6" id="KW-1185">Reference proteome</keyword>
<organism evidence="5 6">
    <name type="scientific">Alicyclobacillus mali</name>
    <name type="common">ex Roth et al. 2021</name>
    <dbReference type="NCBI Taxonomy" id="1123961"/>
    <lineage>
        <taxon>Bacteria</taxon>
        <taxon>Bacillati</taxon>
        <taxon>Bacillota</taxon>
        <taxon>Bacilli</taxon>
        <taxon>Bacillales</taxon>
        <taxon>Alicyclobacillaceae</taxon>
        <taxon>Alicyclobacillus</taxon>
    </lineage>
</organism>
<sequence>MDVIVETRYGRVLGREEDGVRAFLGVPYARPPQGERRFLPPEPVEPWADVLDARAHGPICPQVANPLNPVDGFVQSEDCLRLNIYAPAEGTGHPVMVWIHGGAFVFGSGQSPWYDGHAFAKDGVVLVSINYRLGPLGFLHLAHLGGEAYASSGNAGILDQIAALTFVRDTIEAFGGDPNRVTVAGESAGAWSVGTLLVTESARGLFQQAILQSGIPFAYRTPEFAEWWTTQLLDALGINQASWRRLLDVPAADLVAAAARIPARDGLNLRPVLDGVTLTRSFWDALREGQAAHVPTLAGSNREELMLWMARDPEWRTLSDEERIARVDRMWGPLGDRARDYYVDGRQGEELAAWLVRFASMRSFTYPTIRAAEIQSEYAPVYLYRFDYRPSQLGAAHALEIPFVFGTYAHPSARVLVGDRPSHAVVSEAMHAAWVAFVHHGSPQAPHLPEWPTYDPKRRSTMIFDETSRVEEDPDTAERELWSEMMSLSM</sequence>
<dbReference type="EC" id="3.1.1.-" evidence="3"/>
<dbReference type="EMBL" id="JADPKZ010000016">
    <property type="protein sequence ID" value="MBF8376404.1"/>
    <property type="molecule type" value="Genomic_DNA"/>
</dbReference>
<evidence type="ECO:0000256" key="1">
    <source>
        <dbReference type="ARBA" id="ARBA00005964"/>
    </source>
</evidence>
<dbReference type="InterPro" id="IPR029058">
    <property type="entry name" value="AB_hydrolase_fold"/>
</dbReference>
<evidence type="ECO:0000256" key="2">
    <source>
        <dbReference type="ARBA" id="ARBA00022801"/>
    </source>
</evidence>
<dbReference type="SUPFAM" id="SSF53474">
    <property type="entry name" value="alpha/beta-Hydrolases"/>
    <property type="match status" value="1"/>
</dbReference>
<dbReference type="Gene3D" id="3.40.50.1820">
    <property type="entry name" value="alpha/beta hydrolase"/>
    <property type="match status" value="1"/>
</dbReference>
<evidence type="ECO:0000313" key="6">
    <source>
        <dbReference type="Proteomes" id="UP000642910"/>
    </source>
</evidence>
<evidence type="ECO:0000256" key="3">
    <source>
        <dbReference type="RuleBase" id="RU361235"/>
    </source>
</evidence>
<keyword evidence="2 3" id="KW-0378">Hydrolase</keyword>
<accession>A0ABS0EZE3</accession>
<proteinExistence type="inferred from homology"/>
<protein>
    <recommendedName>
        <fullName evidence="3">Carboxylic ester hydrolase</fullName>
        <ecNumber evidence="3">3.1.1.-</ecNumber>
    </recommendedName>
</protein>
<comment type="caution">
    <text evidence="5">The sequence shown here is derived from an EMBL/GenBank/DDBJ whole genome shotgun (WGS) entry which is preliminary data.</text>
</comment>
<dbReference type="PANTHER" id="PTHR11559">
    <property type="entry name" value="CARBOXYLESTERASE"/>
    <property type="match status" value="1"/>
</dbReference>
<evidence type="ECO:0000313" key="5">
    <source>
        <dbReference type="EMBL" id="MBF8376404.1"/>
    </source>
</evidence>
<dbReference type="PROSITE" id="PS00122">
    <property type="entry name" value="CARBOXYLESTERASE_B_1"/>
    <property type="match status" value="1"/>
</dbReference>
<name>A0ABS0EZE3_9BACL</name>